<dbReference type="AlphaFoldDB" id="A0A0C9R4Q6"/>
<reference evidence="1" key="1">
    <citation type="submission" date="2015-01" db="EMBL/GenBank/DDBJ databases">
        <title>Transcriptome Assembly of Fopius arisanus.</title>
        <authorList>
            <person name="Geib S."/>
        </authorList>
    </citation>
    <scope>NUCLEOTIDE SEQUENCE</scope>
</reference>
<evidence type="ECO:0000313" key="1">
    <source>
        <dbReference type="EMBL" id="JAG71568.1"/>
    </source>
</evidence>
<organism evidence="1">
    <name type="scientific">Fopius arisanus</name>
    <dbReference type="NCBI Taxonomy" id="64838"/>
    <lineage>
        <taxon>Eukaryota</taxon>
        <taxon>Metazoa</taxon>
        <taxon>Ecdysozoa</taxon>
        <taxon>Arthropoda</taxon>
        <taxon>Hexapoda</taxon>
        <taxon>Insecta</taxon>
        <taxon>Pterygota</taxon>
        <taxon>Neoptera</taxon>
        <taxon>Endopterygota</taxon>
        <taxon>Hymenoptera</taxon>
        <taxon>Apocrita</taxon>
        <taxon>Ichneumonoidea</taxon>
        <taxon>Braconidae</taxon>
        <taxon>Opiinae</taxon>
        <taxon>Fopius</taxon>
    </lineage>
</organism>
<sequence length="209" mass="24006">LYKRANSSPERRMSHFLVRATGGLNNKNSRNSFHRVNMFRDKFITLTFFAVHLLGIQAKLNVYFENFYVDEVDSNYIRDAEVDINTDSEYDNTIFVNFTIVNPLPKTTKAYLEVIGMSMGEFVLPTGLFFDMDMCSLDDEPVLLGPFFDSLGFTSENCPPENGVYTSLHYEVPTDELPSEIHTNKYKIIFKFADDGKTIISLIFITEIQ</sequence>
<protein>
    <submittedName>
        <fullName evidence="1">Pol protein</fullName>
    </submittedName>
</protein>
<name>A0A0C9R4Q6_9HYME</name>
<accession>A0A0C9R4Q6</accession>
<feature type="non-terminal residue" evidence="1">
    <location>
        <position position="1"/>
    </location>
</feature>
<gene>
    <name evidence="1" type="primary">Pol</name>
    <name evidence="1" type="ORF">g.18713</name>
</gene>
<proteinExistence type="predicted"/>
<dbReference type="EMBL" id="GBYB01001801">
    <property type="protein sequence ID" value="JAG71568.1"/>
    <property type="molecule type" value="Transcribed_RNA"/>
</dbReference>